<dbReference type="InterPro" id="IPR001387">
    <property type="entry name" value="Cro/C1-type_HTH"/>
</dbReference>
<evidence type="ECO:0000256" key="1">
    <source>
        <dbReference type="ARBA" id="ARBA00023015"/>
    </source>
</evidence>
<organism evidence="5 6">
    <name type="scientific">Thalassolituus maritimus</name>
    <dbReference type="NCBI Taxonomy" id="484498"/>
    <lineage>
        <taxon>Bacteria</taxon>
        <taxon>Pseudomonadati</taxon>
        <taxon>Pseudomonadota</taxon>
        <taxon>Gammaproteobacteria</taxon>
        <taxon>Oceanospirillales</taxon>
        <taxon>Oceanospirillaceae</taxon>
        <taxon>Thalassolituus</taxon>
    </lineage>
</organism>
<keyword evidence="3" id="KW-0804">Transcription</keyword>
<dbReference type="GO" id="GO:0003677">
    <property type="term" value="F:DNA binding"/>
    <property type="evidence" value="ECO:0007669"/>
    <property type="project" value="UniProtKB-KW"/>
</dbReference>
<dbReference type="SMART" id="SM00530">
    <property type="entry name" value="HTH_XRE"/>
    <property type="match status" value="1"/>
</dbReference>
<name>A0A1N7JWZ4_9GAMM</name>
<dbReference type="GO" id="GO:0005829">
    <property type="term" value="C:cytosol"/>
    <property type="evidence" value="ECO:0007669"/>
    <property type="project" value="TreeGrafter"/>
</dbReference>
<dbReference type="AlphaFoldDB" id="A0A1N7JWZ4"/>
<dbReference type="CDD" id="cd00093">
    <property type="entry name" value="HTH_XRE"/>
    <property type="match status" value="1"/>
</dbReference>
<evidence type="ECO:0000256" key="2">
    <source>
        <dbReference type="ARBA" id="ARBA00023125"/>
    </source>
</evidence>
<dbReference type="GO" id="GO:0003700">
    <property type="term" value="F:DNA-binding transcription factor activity"/>
    <property type="evidence" value="ECO:0007669"/>
    <property type="project" value="TreeGrafter"/>
</dbReference>
<dbReference type="PROSITE" id="PS50943">
    <property type="entry name" value="HTH_CROC1"/>
    <property type="match status" value="1"/>
</dbReference>
<dbReference type="InterPro" id="IPR050807">
    <property type="entry name" value="TransReg_Diox_bact_type"/>
</dbReference>
<evidence type="ECO:0000313" key="5">
    <source>
        <dbReference type="EMBL" id="SIS53766.1"/>
    </source>
</evidence>
<dbReference type="RefSeq" id="WP_076514367.1">
    <property type="nucleotide sequence ID" value="NZ_FTOH01000002.1"/>
</dbReference>
<reference evidence="6" key="1">
    <citation type="submission" date="2017-01" db="EMBL/GenBank/DDBJ databases">
        <authorList>
            <person name="Varghese N."/>
            <person name="Submissions S."/>
        </authorList>
    </citation>
    <scope>NUCLEOTIDE SEQUENCE [LARGE SCALE GENOMIC DNA]</scope>
    <source>
        <strain evidence="6">DSM 24913</strain>
    </source>
</reference>
<protein>
    <submittedName>
        <fullName evidence="5">Transcriptional regulator, XRE family</fullName>
    </submittedName>
</protein>
<keyword evidence="1" id="KW-0805">Transcription regulation</keyword>
<dbReference type="Pfam" id="PF01381">
    <property type="entry name" value="HTH_3"/>
    <property type="match status" value="1"/>
</dbReference>
<gene>
    <name evidence="5" type="ORF">SAMN05421686_102226</name>
</gene>
<dbReference type="STRING" id="484498.SAMN05421686_102226"/>
<evidence type="ECO:0000259" key="4">
    <source>
        <dbReference type="PROSITE" id="PS50943"/>
    </source>
</evidence>
<dbReference type="InterPro" id="IPR010982">
    <property type="entry name" value="Lambda_DNA-bd_dom_sf"/>
</dbReference>
<keyword evidence="6" id="KW-1185">Reference proteome</keyword>
<dbReference type="OrthoDB" id="9792093at2"/>
<dbReference type="Gene3D" id="1.10.260.40">
    <property type="entry name" value="lambda repressor-like DNA-binding domains"/>
    <property type="match status" value="1"/>
</dbReference>
<dbReference type="PANTHER" id="PTHR46797:SF23">
    <property type="entry name" value="HTH-TYPE TRANSCRIPTIONAL REGULATOR SUTR"/>
    <property type="match status" value="1"/>
</dbReference>
<dbReference type="PANTHER" id="PTHR46797">
    <property type="entry name" value="HTH-TYPE TRANSCRIPTIONAL REGULATOR"/>
    <property type="match status" value="1"/>
</dbReference>
<dbReference type="EMBL" id="FTOH01000002">
    <property type="protein sequence ID" value="SIS53766.1"/>
    <property type="molecule type" value="Genomic_DNA"/>
</dbReference>
<sequence length="75" mass="8550">MENRLLSLFGERVRTERLARHLSQEQLASLADLDRTYVSGVERGKRNVSLVNISRLSKALNISMSSLIDFEVDDE</sequence>
<evidence type="ECO:0000313" key="6">
    <source>
        <dbReference type="Proteomes" id="UP000185639"/>
    </source>
</evidence>
<proteinExistence type="predicted"/>
<feature type="domain" description="HTH cro/C1-type" evidence="4">
    <location>
        <begin position="13"/>
        <end position="67"/>
    </location>
</feature>
<accession>A0A1N7JWZ4</accession>
<evidence type="ECO:0000256" key="3">
    <source>
        <dbReference type="ARBA" id="ARBA00023163"/>
    </source>
</evidence>
<keyword evidence="2" id="KW-0238">DNA-binding</keyword>
<dbReference type="Proteomes" id="UP000185639">
    <property type="component" value="Unassembled WGS sequence"/>
</dbReference>
<dbReference type="SUPFAM" id="SSF47413">
    <property type="entry name" value="lambda repressor-like DNA-binding domains"/>
    <property type="match status" value="1"/>
</dbReference>